<dbReference type="NCBIfam" id="NF003810">
    <property type="entry name" value="PRK05399.1"/>
    <property type="match status" value="1"/>
</dbReference>
<feature type="compositionally biased region" description="Polar residues" evidence="12">
    <location>
        <begin position="230"/>
        <end position="261"/>
    </location>
</feature>
<keyword evidence="4 9" id="KW-0227">DNA damage</keyword>
<dbReference type="Gene3D" id="3.40.50.300">
    <property type="entry name" value="P-loop containing nucleotide triphosphate hydrolases"/>
    <property type="match status" value="1"/>
</dbReference>
<dbReference type="FunFam" id="3.40.1170.10:FF:000002">
    <property type="entry name" value="DNA mismatch repair protein"/>
    <property type="match status" value="1"/>
</dbReference>
<dbReference type="STRING" id="1173061.A0A0J9XA71"/>
<proteinExistence type="inferred from homology"/>
<dbReference type="SMART" id="SM00534">
    <property type="entry name" value="MUTSac"/>
    <property type="match status" value="1"/>
</dbReference>
<evidence type="ECO:0000256" key="4">
    <source>
        <dbReference type="ARBA" id="ARBA00022763"/>
    </source>
</evidence>
<evidence type="ECO:0000256" key="1">
    <source>
        <dbReference type="ARBA" id="ARBA00004123"/>
    </source>
</evidence>
<evidence type="ECO:0000256" key="12">
    <source>
        <dbReference type="SAM" id="MobiDB-lite"/>
    </source>
</evidence>
<keyword evidence="8" id="KW-0539">Nucleus</keyword>
<keyword evidence="6 9" id="KW-0238">DNA-binding</keyword>
<dbReference type="InterPro" id="IPR027417">
    <property type="entry name" value="P-loop_NTPase"/>
</dbReference>
<evidence type="ECO:0000256" key="3">
    <source>
        <dbReference type="ARBA" id="ARBA00022741"/>
    </source>
</evidence>
<feature type="compositionally biased region" description="Acidic residues" evidence="12">
    <location>
        <begin position="207"/>
        <end position="223"/>
    </location>
</feature>
<dbReference type="PIRSF" id="PIRSF037677">
    <property type="entry name" value="DNA_mis_repair_Msh6"/>
    <property type="match status" value="1"/>
</dbReference>
<dbReference type="Pfam" id="PF05192">
    <property type="entry name" value="MutS_III"/>
    <property type="match status" value="1"/>
</dbReference>
<feature type="region of interest" description="Disordered" evidence="12">
    <location>
        <begin position="1"/>
        <end position="289"/>
    </location>
</feature>
<dbReference type="PROSITE" id="PS00486">
    <property type="entry name" value="DNA_MISMATCH_REPAIR_2"/>
    <property type="match status" value="1"/>
</dbReference>
<dbReference type="SUPFAM" id="SSF52540">
    <property type="entry name" value="P-loop containing nucleoside triphosphate hydrolases"/>
    <property type="match status" value="1"/>
</dbReference>
<accession>A0A0J9XA71</accession>
<dbReference type="SUPFAM" id="SSF55271">
    <property type="entry name" value="DNA repair protein MutS, domain I"/>
    <property type="match status" value="1"/>
</dbReference>
<dbReference type="SUPFAM" id="SSF48334">
    <property type="entry name" value="DNA repair protein MutS, domain III"/>
    <property type="match status" value="1"/>
</dbReference>
<evidence type="ECO:0000256" key="8">
    <source>
        <dbReference type="ARBA" id="ARBA00023242"/>
    </source>
</evidence>
<dbReference type="GO" id="GO:0030983">
    <property type="term" value="F:mismatched DNA binding"/>
    <property type="evidence" value="ECO:0007669"/>
    <property type="project" value="UniProtKB-UniRule"/>
</dbReference>
<evidence type="ECO:0000256" key="11">
    <source>
        <dbReference type="SAM" id="Coils"/>
    </source>
</evidence>
<dbReference type="InterPro" id="IPR045076">
    <property type="entry name" value="MutS"/>
</dbReference>
<dbReference type="InterPro" id="IPR007696">
    <property type="entry name" value="DNA_mismatch_repair_MutS_core"/>
</dbReference>
<feature type="compositionally biased region" description="Low complexity" evidence="12">
    <location>
        <begin position="11"/>
        <end position="45"/>
    </location>
</feature>
<dbReference type="GO" id="GO:0140664">
    <property type="term" value="F:ATP-dependent DNA damage sensor activity"/>
    <property type="evidence" value="ECO:0007669"/>
    <property type="project" value="InterPro"/>
</dbReference>
<dbReference type="SMART" id="SM00533">
    <property type="entry name" value="MUTSd"/>
    <property type="match status" value="1"/>
</dbReference>
<dbReference type="Proteomes" id="UP000242525">
    <property type="component" value="Unassembled WGS sequence"/>
</dbReference>
<dbReference type="FunFam" id="1.10.1420.10:FF:000019">
    <property type="entry name" value="DNA mismatch repair protein"/>
    <property type="match status" value="1"/>
</dbReference>
<dbReference type="GO" id="GO:0005524">
    <property type="term" value="F:ATP binding"/>
    <property type="evidence" value="ECO:0007669"/>
    <property type="project" value="UniProtKB-UniRule"/>
</dbReference>
<dbReference type="FunFam" id="3.40.50.300:FF:000771">
    <property type="entry name" value="DNA mismatch repair protein"/>
    <property type="match status" value="1"/>
</dbReference>
<dbReference type="GO" id="GO:0006298">
    <property type="term" value="P:mismatch repair"/>
    <property type="evidence" value="ECO:0007669"/>
    <property type="project" value="InterPro"/>
</dbReference>
<dbReference type="GO" id="GO:0032301">
    <property type="term" value="C:MutSalpha complex"/>
    <property type="evidence" value="ECO:0007669"/>
    <property type="project" value="TreeGrafter"/>
</dbReference>
<dbReference type="InterPro" id="IPR007860">
    <property type="entry name" value="DNA_mmatch_repair_MutS_con_dom"/>
</dbReference>
<evidence type="ECO:0000259" key="13">
    <source>
        <dbReference type="PROSITE" id="PS00486"/>
    </source>
</evidence>
<feature type="domain" description="DNA mismatch repair proteins mutS family" evidence="13">
    <location>
        <begin position="1060"/>
        <end position="1076"/>
    </location>
</feature>
<dbReference type="Pfam" id="PF00488">
    <property type="entry name" value="MutS_V"/>
    <property type="match status" value="1"/>
</dbReference>
<reference evidence="14" key="1">
    <citation type="submission" date="2014-03" db="EMBL/GenBank/DDBJ databases">
        <authorList>
            <person name="Casaregola S."/>
        </authorList>
    </citation>
    <scope>NUCLEOTIDE SEQUENCE [LARGE SCALE GENOMIC DNA]</scope>
    <source>
        <strain evidence="14">CLIB 918</strain>
    </source>
</reference>
<dbReference type="InterPro" id="IPR036678">
    <property type="entry name" value="MutS_con_dom_sf"/>
</dbReference>
<sequence>MKQTPKKKSTPSKQSSLLSFFSPKPQSSPLSAKSSSTTTKSTTAPPLTPTRPNNVNKISGSQQKSSNGFSQPKKLPVMKHSKENEALKEQGDTFASNTNLPSSDRAESLLTPGSGRSSPSREWLGDTSATLHPPSSPLKASTDSSKRARRAVTYAESSDEENNDISAVKSSGKRRRLVKVDDDSEDDYNPPSGDDPMSDVSIKDLAFTDEEDALPSGEEDEEDNPRGKTKSTPVRSTNRLSQFQAGSKASPKLPNTPTTPSKPIKSSFPGSTSKGLFGRPKNQSFQKENEERYSWLVNMKDEDGNPTDHPDYDPRTLHIPNSAWAKFTAFEKQYWEVKSKMWNTVVFFKKGKFYELYENDAEIAHSVFDLKLAGGGRANMKLAGVPEMSFDYWAAAFIAKGYKVARVDQVETKLAKEMRESGSKKEDKVIRRELTCVLTGGTLVDDAMLVNEMSTYCMSVKQDENKFSVAFVDTATGSFFITQFEDDSEYSQFETLIAQIRPGELILEKGVISQRAVKILKNNTSINVLWNYLKPKEEFWDADIALEEIVRGKYFDAKDLDDFSNFPAKLREICEEPERYSLSLSAFGGLCSYLRMLKIDESVISMGNIENYDPLQRSQNMVLDGQSLQNLEIFANTFDGSTRGTLFQLINRAITPFGKRQLQIWLCHPLMKENQINARLDAVESIMENDSLREFLERKMAGLPDLERLLSRIHAGRLPPKDFLRVIEGFNTVYELLSGLNENFSEETNGVNPKSKLFHEMLERTPNLEECLPEWSNAFNWNEAKVNNLLIPEPGFDPDFDESINIIKGLEEELQDKLRKYRREYRSQEICFRDSGKEVYLIEVPTKVKGIPKSWQQMAATAKVKRYWSPEVKILVRSLLEAKERHKLVSANVLNKLYSRFDQFYKHWLGAVKVVAGIDCLVSMAKTSLSLGFPKCRPEILSSSETQVIDFEELRHPCFDESKAEFIPNDVQLGGKLHANLNLLTGANAAGKSTVLRMTCIAVIMAQIGCYVPAKQARLTPIDRIMTRLGAMDNIFAGKSTFFVELSETKRMLSEATPRTLVVLDELGRGGSSSDGFAIAESVLHHLATHVGCLGFFATHYGTLYGSFEKHPDVSAKQMAILVDDKGSRKVTFLYKLIDGTSPGSFGMHVATMCGIDSAIVDAAEVAAQEYEHTSKMKRLLEVSGSKSASLVPLGLQSDYKWMLKNIQNGDQDLGLAKWKNDEGRLKHALKCILDMTSEI</sequence>
<evidence type="ECO:0000256" key="6">
    <source>
        <dbReference type="ARBA" id="ARBA00023125"/>
    </source>
</evidence>
<evidence type="ECO:0000256" key="5">
    <source>
        <dbReference type="ARBA" id="ARBA00022840"/>
    </source>
</evidence>
<dbReference type="SUPFAM" id="SSF53150">
    <property type="entry name" value="DNA repair protein MutS, domain II"/>
    <property type="match status" value="1"/>
</dbReference>
<dbReference type="Pfam" id="PF05190">
    <property type="entry name" value="MutS_IV"/>
    <property type="match status" value="1"/>
</dbReference>
<dbReference type="EMBL" id="CCBN010000006">
    <property type="protein sequence ID" value="CDO54081.1"/>
    <property type="molecule type" value="Genomic_DNA"/>
</dbReference>
<keyword evidence="7 9" id="KW-0234">DNA repair</keyword>
<dbReference type="AlphaFoldDB" id="A0A0J9XA71"/>
<keyword evidence="5 9" id="KW-0067">ATP-binding</keyword>
<feature type="compositionally biased region" description="Polar residues" evidence="12">
    <location>
        <begin position="51"/>
        <end position="70"/>
    </location>
</feature>
<dbReference type="InterPro" id="IPR007861">
    <property type="entry name" value="DNA_mismatch_repair_MutS_clamp"/>
</dbReference>
<dbReference type="InterPro" id="IPR036187">
    <property type="entry name" value="DNA_mismatch_repair_MutS_sf"/>
</dbReference>
<organism evidence="14 15">
    <name type="scientific">Geotrichum candidum</name>
    <name type="common">Oospora lactis</name>
    <name type="synonym">Dipodascus geotrichum</name>
    <dbReference type="NCBI Taxonomy" id="1173061"/>
    <lineage>
        <taxon>Eukaryota</taxon>
        <taxon>Fungi</taxon>
        <taxon>Dikarya</taxon>
        <taxon>Ascomycota</taxon>
        <taxon>Saccharomycotina</taxon>
        <taxon>Dipodascomycetes</taxon>
        <taxon>Dipodascales</taxon>
        <taxon>Dipodascaceae</taxon>
        <taxon>Geotrichum</taxon>
    </lineage>
</organism>
<dbReference type="Gene3D" id="3.30.420.110">
    <property type="entry name" value="MutS, connector domain"/>
    <property type="match status" value="1"/>
</dbReference>
<dbReference type="PANTHER" id="PTHR11361:SF148">
    <property type="entry name" value="DNA MISMATCH REPAIR PROTEIN MSH6"/>
    <property type="match status" value="1"/>
</dbReference>
<dbReference type="InterPro" id="IPR017261">
    <property type="entry name" value="DNA_mismatch_repair_MutS/MSH"/>
</dbReference>
<dbReference type="Gene3D" id="3.40.1170.10">
    <property type="entry name" value="DNA repair protein MutS, domain I"/>
    <property type="match status" value="1"/>
</dbReference>
<dbReference type="Gene3D" id="1.10.1420.10">
    <property type="match status" value="2"/>
</dbReference>
<dbReference type="GO" id="GO:0016887">
    <property type="term" value="F:ATP hydrolysis activity"/>
    <property type="evidence" value="ECO:0007669"/>
    <property type="project" value="UniProtKB-ARBA"/>
</dbReference>
<evidence type="ECO:0000256" key="7">
    <source>
        <dbReference type="ARBA" id="ARBA00023204"/>
    </source>
</evidence>
<protein>
    <recommendedName>
        <fullName evidence="9">DNA mismatch repair protein</fullName>
    </recommendedName>
</protein>
<feature type="compositionally biased region" description="Polar residues" evidence="12">
    <location>
        <begin position="93"/>
        <end position="102"/>
    </location>
</feature>
<comment type="similarity">
    <text evidence="2 9 10">Belongs to the DNA mismatch repair MutS family.</text>
</comment>
<comment type="function">
    <text evidence="9 10">Component of the post-replicative DNA mismatch repair system (MMR).</text>
</comment>
<dbReference type="OrthoDB" id="10252754at2759"/>
<evidence type="ECO:0000313" key="15">
    <source>
        <dbReference type="Proteomes" id="UP000242525"/>
    </source>
</evidence>
<feature type="compositionally biased region" description="Basic residues" evidence="12">
    <location>
        <begin position="1"/>
        <end position="10"/>
    </location>
</feature>
<dbReference type="Pfam" id="PF05188">
    <property type="entry name" value="MutS_II"/>
    <property type="match status" value="1"/>
</dbReference>
<dbReference type="PANTHER" id="PTHR11361">
    <property type="entry name" value="DNA MISMATCH REPAIR PROTEIN MUTS FAMILY MEMBER"/>
    <property type="match status" value="1"/>
</dbReference>
<evidence type="ECO:0000256" key="9">
    <source>
        <dbReference type="PIRNR" id="PIRNR037677"/>
    </source>
</evidence>
<keyword evidence="11" id="KW-0175">Coiled coil</keyword>
<dbReference type="Pfam" id="PF01624">
    <property type="entry name" value="MutS_I"/>
    <property type="match status" value="1"/>
</dbReference>
<dbReference type="InterPro" id="IPR000432">
    <property type="entry name" value="DNA_mismatch_repair_MutS_C"/>
</dbReference>
<evidence type="ECO:0000313" key="14">
    <source>
        <dbReference type="EMBL" id="CDO54081.1"/>
    </source>
</evidence>
<name>A0A0J9XA71_GEOCN</name>
<keyword evidence="3 9" id="KW-0547">Nucleotide-binding</keyword>
<dbReference type="InterPro" id="IPR007695">
    <property type="entry name" value="DNA_mismatch_repair_MutS-lik_N"/>
</dbReference>
<comment type="subcellular location">
    <subcellularLocation>
        <location evidence="1">Nucleus</location>
    </subcellularLocation>
</comment>
<feature type="coiled-coil region" evidence="11">
    <location>
        <begin position="804"/>
        <end position="831"/>
    </location>
</feature>
<keyword evidence="15" id="KW-1185">Reference proteome</keyword>
<evidence type="ECO:0000256" key="2">
    <source>
        <dbReference type="ARBA" id="ARBA00006271"/>
    </source>
</evidence>
<feature type="compositionally biased region" description="Basic and acidic residues" evidence="12">
    <location>
        <begin position="80"/>
        <end position="91"/>
    </location>
</feature>
<comment type="caution">
    <text evidence="14">The sequence shown here is derived from an EMBL/GenBank/DDBJ whole genome shotgun (WGS) entry which is preliminary data.</text>
</comment>
<dbReference type="InterPro" id="IPR016151">
    <property type="entry name" value="DNA_mismatch_repair_MutS_N"/>
</dbReference>
<gene>
    <name evidence="14" type="ORF">BN980_GECA06s04388g</name>
</gene>
<evidence type="ECO:0000256" key="10">
    <source>
        <dbReference type="RuleBase" id="RU003756"/>
    </source>
</evidence>